<feature type="region of interest" description="Disordered" evidence="1">
    <location>
        <begin position="1"/>
        <end position="33"/>
    </location>
</feature>
<evidence type="ECO:0000313" key="2">
    <source>
        <dbReference type="EMBL" id="CAD1822852.1"/>
    </source>
</evidence>
<reference evidence="2" key="1">
    <citation type="submission" date="2020-07" db="EMBL/GenBank/DDBJ databases">
        <authorList>
            <person name="Lin J."/>
        </authorList>
    </citation>
    <scope>NUCLEOTIDE SEQUENCE</scope>
</reference>
<dbReference type="EMBL" id="LR862142">
    <property type="protein sequence ID" value="CAD1822852.1"/>
    <property type="molecule type" value="Genomic_DNA"/>
</dbReference>
<name>A0A6V7NW80_ANACO</name>
<dbReference type="AlphaFoldDB" id="A0A6V7NW80"/>
<feature type="region of interest" description="Disordered" evidence="1">
    <location>
        <begin position="163"/>
        <end position="263"/>
    </location>
</feature>
<organism evidence="2">
    <name type="scientific">Ananas comosus var. bracteatus</name>
    <name type="common">red pineapple</name>
    <dbReference type="NCBI Taxonomy" id="296719"/>
    <lineage>
        <taxon>Eukaryota</taxon>
        <taxon>Viridiplantae</taxon>
        <taxon>Streptophyta</taxon>
        <taxon>Embryophyta</taxon>
        <taxon>Tracheophyta</taxon>
        <taxon>Spermatophyta</taxon>
        <taxon>Magnoliopsida</taxon>
        <taxon>Liliopsida</taxon>
        <taxon>Poales</taxon>
        <taxon>Bromeliaceae</taxon>
        <taxon>Bromelioideae</taxon>
        <taxon>Ananas</taxon>
    </lineage>
</organism>
<protein>
    <submittedName>
        <fullName evidence="2">Uncharacterized protein</fullName>
    </submittedName>
</protein>
<gene>
    <name evidence="2" type="ORF">CB5_LOCUS6063</name>
</gene>
<proteinExistence type="predicted"/>
<feature type="compositionally biased region" description="Basic and acidic residues" evidence="1">
    <location>
        <begin position="220"/>
        <end position="239"/>
    </location>
</feature>
<sequence>MMPVTRSPSARADDAAHLEEAETSATSGSSEVRGLRTQLAVLTDLLAQQTAAAQRQAEVAQRQEARMKHLEDLLLLQRQLQGRLKFPHRQHPWWTSHRGRSPRAQFFTCGTGDHTCHAPSSAYLVGFGHADRPPNGQSFPWYCYLGLSGGALSTELHPVLAPPRRSRATCTPKQHGGENYINIVPSGYGHPREELDPPGPKEATPSMPLDSVLSQSSAEYRVKSGSRERRTVDPCDPKSLKLNGRGEPSNPLAHTGRGEPSIPLNHYRERRTVDPVVPIHFTCFMAYRERRTSIPLNHYRERRTVNPVVPIHFTCFMAYRERRTVDPVESLPGEENRQSP</sequence>
<evidence type="ECO:0000256" key="1">
    <source>
        <dbReference type="SAM" id="MobiDB-lite"/>
    </source>
</evidence>
<accession>A0A6V7NW80</accession>
<feature type="compositionally biased region" description="Basic and acidic residues" evidence="1">
    <location>
        <begin position="11"/>
        <end position="20"/>
    </location>
</feature>